<feature type="transmembrane region" description="Helical" evidence="6">
    <location>
        <begin position="274"/>
        <end position="293"/>
    </location>
</feature>
<dbReference type="KEGG" id="melm:C7H73_11000"/>
<evidence type="ECO:0000256" key="3">
    <source>
        <dbReference type="ARBA" id="ARBA00022692"/>
    </source>
</evidence>
<dbReference type="EMBL" id="CP027792">
    <property type="protein sequence ID" value="AVP58139.1"/>
    <property type="molecule type" value="Genomic_DNA"/>
</dbReference>
<dbReference type="InterPro" id="IPR037185">
    <property type="entry name" value="EmrE-like"/>
</dbReference>
<feature type="transmembrane region" description="Helical" evidence="6">
    <location>
        <begin position="110"/>
        <end position="131"/>
    </location>
</feature>
<dbReference type="GO" id="GO:0005886">
    <property type="term" value="C:plasma membrane"/>
    <property type="evidence" value="ECO:0007669"/>
    <property type="project" value="UniProtKB-SubCell"/>
</dbReference>
<dbReference type="PANTHER" id="PTHR32322">
    <property type="entry name" value="INNER MEMBRANE TRANSPORTER"/>
    <property type="match status" value="1"/>
</dbReference>
<feature type="transmembrane region" description="Helical" evidence="6">
    <location>
        <begin position="210"/>
        <end position="231"/>
    </location>
</feature>
<feature type="transmembrane region" description="Helical" evidence="6">
    <location>
        <begin position="45"/>
        <end position="68"/>
    </location>
</feature>
<feature type="transmembrane region" description="Helical" evidence="6">
    <location>
        <begin position="84"/>
        <end position="104"/>
    </location>
</feature>
<dbReference type="OrthoDB" id="8586862at2"/>
<proteinExistence type="predicted"/>
<evidence type="ECO:0000256" key="5">
    <source>
        <dbReference type="ARBA" id="ARBA00023136"/>
    </source>
</evidence>
<reference evidence="9" key="1">
    <citation type="submission" date="2018-03" db="EMBL/GenBank/DDBJ databases">
        <title>Genome sequencing of Melaminivora sp. strain SC2-7.</title>
        <authorList>
            <person name="Kim S.-J."/>
            <person name="Heo J."/>
            <person name="Ahn J.-H."/>
            <person name="Kwon S.-W."/>
        </authorList>
    </citation>
    <scope>NUCLEOTIDE SEQUENCE [LARGE SCALE GENOMIC DNA]</scope>
    <source>
        <strain evidence="9">SC2-7</strain>
    </source>
</reference>
<evidence type="ECO:0000256" key="1">
    <source>
        <dbReference type="ARBA" id="ARBA00004651"/>
    </source>
</evidence>
<evidence type="ECO:0000313" key="8">
    <source>
        <dbReference type="EMBL" id="AVP58139.1"/>
    </source>
</evidence>
<dbReference type="InterPro" id="IPR050638">
    <property type="entry name" value="AA-Vitamin_Transporters"/>
</dbReference>
<keyword evidence="5 6" id="KW-0472">Membrane</keyword>
<sequence length="329" mass="34868">MICASLQPLQALPVHTPSRPFAYLCLALSMSLVGSYVALSKPLAAAFPVFLLAWLRFGIGALAMAGWLRRPADEPPMTRQTRSLLFVQSLLGNFLFTICMIYGVSLTSATSAGVIMASIPACVAVMSWLFLRERVAARTWVAVACAVAGIALFALSKPELPAQTASALGAENTSNLAWLGYLLLVVASVCEGAYSVIGKKLTGALGPRRITSLINLWGFALATPLGLWFALRFDFGAVAPGMWLLLLFYALAACMWTVWLWMTGLKAVPAAQGGVFTVLLPISAALVGVAVLGERFTGMQLAAFGIALASVVLATLPSRLAWRVGRKGS</sequence>
<dbReference type="RefSeq" id="WP_106846692.1">
    <property type="nucleotide sequence ID" value="NZ_CP027792.1"/>
</dbReference>
<evidence type="ECO:0000259" key="7">
    <source>
        <dbReference type="Pfam" id="PF00892"/>
    </source>
</evidence>
<keyword evidence="4 6" id="KW-1133">Transmembrane helix</keyword>
<keyword evidence="9" id="KW-1185">Reference proteome</keyword>
<evidence type="ECO:0000256" key="4">
    <source>
        <dbReference type="ARBA" id="ARBA00022989"/>
    </source>
</evidence>
<evidence type="ECO:0000313" key="9">
    <source>
        <dbReference type="Proteomes" id="UP000241829"/>
    </source>
</evidence>
<keyword evidence="3 6" id="KW-0812">Transmembrane</keyword>
<dbReference type="PANTHER" id="PTHR32322:SF18">
    <property type="entry name" value="S-ADENOSYLMETHIONINE_S-ADENOSYLHOMOCYSTEINE TRANSPORTER"/>
    <property type="match status" value="1"/>
</dbReference>
<feature type="domain" description="EamA" evidence="7">
    <location>
        <begin position="179"/>
        <end position="315"/>
    </location>
</feature>
<evidence type="ECO:0000256" key="2">
    <source>
        <dbReference type="ARBA" id="ARBA00022475"/>
    </source>
</evidence>
<accession>A0A2P1NM59</accession>
<feature type="transmembrane region" description="Helical" evidence="6">
    <location>
        <begin position="243"/>
        <end position="262"/>
    </location>
</feature>
<feature type="transmembrane region" description="Helical" evidence="6">
    <location>
        <begin position="138"/>
        <end position="156"/>
    </location>
</feature>
<name>A0A2P1NM59_9BURK</name>
<dbReference type="Proteomes" id="UP000241829">
    <property type="component" value="Chromosome"/>
</dbReference>
<dbReference type="AlphaFoldDB" id="A0A2P1NM59"/>
<organism evidence="8 9">
    <name type="scientific">Pulveribacter suum</name>
    <dbReference type="NCBI Taxonomy" id="2116657"/>
    <lineage>
        <taxon>Bacteria</taxon>
        <taxon>Pseudomonadati</taxon>
        <taxon>Pseudomonadota</taxon>
        <taxon>Betaproteobacteria</taxon>
        <taxon>Burkholderiales</taxon>
        <taxon>Comamonadaceae</taxon>
        <taxon>Pulveribacter</taxon>
    </lineage>
</organism>
<feature type="domain" description="EamA" evidence="7">
    <location>
        <begin position="22"/>
        <end position="153"/>
    </location>
</feature>
<feature type="transmembrane region" description="Helical" evidence="6">
    <location>
        <begin position="21"/>
        <end position="39"/>
    </location>
</feature>
<keyword evidence="2" id="KW-1003">Cell membrane</keyword>
<dbReference type="SUPFAM" id="SSF103481">
    <property type="entry name" value="Multidrug resistance efflux transporter EmrE"/>
    <property type="match status" value="2"/>
</dbReference>
<dbReference type="InterPro" id="IPR000620">
    <property type="entry name" value="EamA_dom"/>
</dbReference>
<dbReference type="Pfam" id="PF00892">
    <property type="entry name" value="EamA"/>
    <property type="match status" value="2"/>
</dbReference>
<feature type="transmembrane region" description="Helical" evidence="6">
    <location>
        <begin position="176"/>
        <end position="198"/>
    </location>
</feature>
<feature type="transmembrane region" description="Helical" evidence="6">
    <location>
        <begin position="299"/>
        <end position="322"/>
    </location>
</feature>
<protein>
    <submittedName>
        <fullName evidence="8">EamA family transporter</fullName>
    </submittedName>
</protein>
<gene>
    <name evidence="8" type="ORF">C7H73_11000</name>
</gene>
<evidence type="ECO:0000256" key="6">
    <source>
        <dbReference type="SAM" id="Phobius"/>
    </source>
</evidence>
<comment type="subcellular location">
    <subcellularLocation>
        <location evidence="1">Cell membrane</location>
        <topology evidence="1">Multi-pass membrane protein</topology>
    </subcellularLocation>
</comment>